<evidence type="ECO:0000313" key="3">
    <source>
        <dbReference type="Proteomes" id="UP000272942"/>
    </source>
</evidence>
<keyword evidence="1" id="KW-0175">Coiled coil</keyword>
<keyword evidence="3" id="KW-1185">Reference proteome</keyword>
<proteinExistence type="predicted"/>
<reference evidence="2 3" key="2">
    <citation type="submission" date="2018-11" db="EMBL/GenBank/DDBJ databases">
        <authorList>
            <consortium name="Pathogen Informatics"/>
        </authorList>
    </citation>
    <scope>NUCLEOTIDE SEQUENCE [LARGE SCALE GENOMIC DNA]</scope>
    <source>
        <strain evidence="2 3">Egypt</strain>
    </source>
</reference>
<sequence length="157" mass="18157">MPNVGYPFSSTLTHRKLTLELDEKTARIAQLDSQLTDLQHLCSTKDQEIVSWKTQTNALRKDLAEHEQVVHTLESQCALLNQTVSESEGRVRRLQCENEETCRELTDLRGLCDRLERQSHTTQHQLTTGSLETEQLRAQLIEAERELVRLRKQVHTI</sequence>
<dbReference type="EMBL" id="UZAN01057557">
    <property type="protein sequence ID" value="VDP91702.1"/>
    <property type="molecule type" value="Genomic_DNA"/>
</dbReference>
<dbReference type="Gene3D" id="1.10.287.1490">
    <property type="match status" value="1"/>
</dbReference>
<dbReference type="OrthoDB" id="10254663at2759"/>
<reference evidence="4" key="1">
    <citation type="submission" date="2016-06" db="UniProtKB">
        <authorList>
            <consortium name="WormBaseParasite"/>
        </authorList>
    </citation>
    <scope>IDENTIFICATION</scope>
</reference>
<accession>A0A183B5E5</accession>
<organism evidence="4">
    <name type="scientific">Echinostoma caproni</name>
    <dbReference type="NCBI Taxonomy" id="27848"/>
    <lineage>
        <taxon>Eukaryota</taxon>
        <taxon>Metazoa</taxon>
        <taxon>Spiralia</taxon>
        <taxon>Lophotrochozoa</taxon>
        <taxon>Platyhelminthes</taxon>
        <taxon>Trematoda</taxon>
        <taxon>Digenea</taxon>
        <taxon>Plagiorchiida</taxon>
        <taxon>Echinostomata</taxon>
        <taxon>Echinostomatoidea</taxon>
        <taxon>Echinostomatidae</taxon>
        <taxon>Echinostoma</taxon>
    </lineage>
</organism>
<feature type="coiled-coil region" evidence="1">
    <location>
        <begin position="14"/>
        <end position="153"/>
    </location>
</feature>
<dbReference type="Proteomes" id="UP000272942">
    <property type="component" value="Unassembled WGS sequence"/>
</dbReference>
<name>A0A183B5E5_9TREM</name>
<evidence type="ECO:0000313" key="2">
    <source>
        <dbReference type="EMBL" id="VDP91702.1"/>
    </source>
</evidence>
<dbReference type="AlphaFoldDB" id="A0A183B5E5"/>
<evidence type="ECO:0000313" key="4">
    <source>
        <dbReference type="WBParaSite" id="ECPE_0001447001-mRNA-1"/>
    </source>
</evidence>
<evidence type="ECO:0000256" key="1">
    <source>
        <dbReference type="SAM" id="Coils"/>
    </source>
</evidence>
<gene>
    <name evidence="2" type="ORF">ECPE_LOCUS14430</name>
</gene>
<dbReference type="WBParaSite" id="ECPE_0001447001-mRNA-1">
    <property type="protein sequence ID" value="ECPE_0001447001-mRNA-1"/>
    <property type="gene ID" value="ECPE_0001447001"/>
</dbReference>
<protein>
    <submittedName>
        <fullName evidence="4">Coiled-coil domain-containing protein 62</fullName>
    </submittedName>
</protein>